<evidence type="ECO:0000256" key="7">
    <source>
        <dbReference type="ARBA" id="ARBA00023136"/>
    </source>
</evidence>
<accession>A0A5B7EYW5</accession>
<dbReference type="GO" id="GO:0005886">
    <property type="term" value="C:plasma membrane"/>
    <property type="evidence" value="ECO:0007669"/>
    <property type="project" value="TreeGrafter"/>
</dbReference>
<keyword evidence="10" id="KW-0325">Glycoprotein</keyword>
<keyword evidence="12" id="KW-0449">Lipoprotein</keyword>
<keyword evidence="13" id="KW-1185">Reference proteome</keyword>
<dbReference type="SMART" id="SM00192">
    <property type="entry name" value="LDLa"/>
    <property type="match status" value="3"/>
</dbReference>
<evidence type="ECO:0000256" key="10">
    <source>
        <dbReference type="ARBA" id="ARBA00023180"/>
    </source>
</evidence>
<keyword evidence="9 12" id="KW-0675">Receptor</keyword>
<evidence type="ECO:0000256" key="6">
    <source>
        <dbReference type="ARBA" id="ARBA00022989"/>
    </source>
</evidence>
<dbReference type="Proteomes" id="UP000324222">
    <property type="component" value="Unassembled WGS sequence"/>
</dbReference>
<keyword evidence="8 11" id="KW-1015">Disulfide bond</keyword>
<dbReference type="PROSITE" id="PS01209">
    <property type="entry name" value="LDLRA_1"/>
    <property type="match status" value="1"/>
</dbReference>
<dbReference type="SUPFAM" id="SSF57424">
    <property type="entry name" value="LDL receptor-like module"/>
    <property type="match status" value="3"/>
</dbReference>
<dbReference type="CDD" id="cd00112">
    <property type="entry name" value="LDLa"/>
    <property type="match status" value="3"/>
</dbReference>
<evidence type="ECO:0000256" key="11">
    <source>
        <dbReference type="PROSITE-ProRule" id="PRU00124"/>
    </source>
</evidence>
<dbReference type="PRINTS" id="PR00261">
    <property type="entry name" value="LDLRECEPTOR"/>
</dbReference>
<feature type="disulfide bond" evidence="11">
    <location>
        <begin position="201"/>
        <end position="213"/>
    </location>
</feature>
<dbReference type="GO" id="GO:0043235">
    <property type="term" value="C:receptor complex"/>
    <property type="evidence" value="ECO:0007669"/>
    <property type="project" value="TreeGrafter"/>
</dbReference>
<dbReference type="PROSITE" id="PS50068">
    <property type="entry name" value="LDLRA_2"/>
    <property type="match status" value="3"/>
</dbReference>
<evidence type="ECO:0000313" key="12">
    <source>
        <dbReference type="EMBL" id="MPC40260.1"/>
    </source>
</evidence>
<name>A0A5B7EYW5_PORTR</name>
<dbReference type="AlphaFoldDB" id="A0A5B7EYW5"/>
<comment type="caution">
    <text evidence="12">The sequence shown here is derived from an EMBL/GenBank/DDBJ whole genome shotgun (WGS) entry which is preliminary data.</text>
</comment>
<dbReference type="FunFam" id="4.10.400.10:FF:000024">
    <property type="entry name" value="Low-density lipoprotein RecePtor related"/>
    <property type="match status" value="1"/>
</dbReference>
<dbReference type="EMBL" id="VSRR010004635">
    <property type="protein sequence ID" value="MPC40260.1"/>
    <property type="molecule type" value="Genomic_DNA"/>
</dbReference>
<gene>
    <name evidence="12" type="primary">LRP4</name>
    <name evidence="12" type="ORF">E2C01_033816</name>
</gene>
<keyword evidence="3" id="KW-0812">Transmembrane</keyword>
<dbReference type="InterPro" id="IPR002172">
    <property type="entry name" value="LDrepeatLR_classA_rpt"/>
</dbReference>
<dbReference type="PANTHER" id="PTHR22722">
    <property type="entry name" value="LOW-DENSITY LIPOPROTEIN RECEPTOR-RELATED PROTEIN 2-RELATED"/>
    <property type="match status" value="1"/>
</dbReference>
<evidence type="ECO:0000256" key="4">
    <source>
        <dbReference type="ARBA" id="ARBA00022729"/>
    </source>
</evidence>
<keyword evidence="7" id="KW-0472">Membrane</keyword>
<dbReference type="Pfam" id="PF00057">
    <property type="entry name" value="Ldl_recept_a"/>
    <property type="match status" value="3"/>
</dbReference>
<feature type="disulfide bond" evidence="11">
    <location>
        <begin position="183"/>
        <end position="198"/>
    </location>
</feature>
<evidence type="ECO:0000256" key="2">
    <source>
        <dbReference type="ARBA" id="ARBA00009939"/>
    </source>
</evidence>
<sequence length="288" mass="31766">MSSTPSPTLPPFKFRRELGGLVPTQCSSGSRCVTTMTFCDFLQRLFLLTLVLAAVVSVGCGYRDGNNIKGTENALKHLEQHRNKSTDADAVNRREVRGQDVTPTTTTSSTTRRSFTYKGICNTMFLFRCDNGECISRNFLCDGGNDCSDGSDEKNCQKSTEGKCNSNQFTCKNGRCIRPEERCDGLDDCKDNSDEVDCKNCHGDEFLCKSGKCIANDTLCDGDKNCEDGDDEANCEKAHCLSIPGHYQCQSGECVPPIKLQHVQPVTARRDASERQKVLIVYVDEGIT</sequence>
<dbReference type="OrthoDB" id="6345916at2759"/>
<comment type="subcellular location">
    <subcellularLocation>
        <location evidence="1">Membrane</location>
        <topology evidence="1">Single-pass membrane protein</topology>
    </subcellularLocation>
</comment>
<evidence type="ECO:0000256" key="1">
    <source>
        <dbReference type="ARBA" id="ARBA00004167"/>
    </source>
</evidence>
<dbReference type="InterPro" id="IPR036055">
    <property type="entry name" value="LDL_receptor-like_sf"/>
</dbReference>
<feature type="disulfide bond" evidence="11">
    <location>
        <begin position="164"/>
        <end position="176"/>
    </location>
</feature>
<evidence type="ECO:0000256" key="9">
    <source>
        <dbReference type="ARBA" id="ARBA00023170"/>
    </source>
</evidence>
<feature type="disulfide bond" evidence="11">
    <location>
        <begin position="141"/>
        <end position="156"/>
    </location>
</feature>
<comment type="similarity">
    <text evidence="2">Belongs to the LDLR family.</text>
</comment>
<keyword evidence="6" id="KW-1133">Transmembrane helix</keyword>
<dbReference type="InterPro" id="IPR023415">
    <property type="entry name" value="LDLR_class-A_CS"/>
</dbReference>
<evidence type="ECO:0000256" key="8">
    <source>
        <dbReference type="ARBA" id="ARBA00023157"/>
    </source>
</evidence>
<reference evidence="12 13" key="1">
    <citation type="submission" date="2019-05" db="EMBL/GenBank/DDBJ databases">
        <title>Another draft genome of Portunus trituberculatus and its Hox gene families provides insights of decapod evolution.</title>
        <authorList>
            <person name="Jeong J.-H."/>
            <person name="Song I."/>
            <person name="Kim S."/>
            <person name="Choi T."/>
            <person name="Kim D."/>
            <person name="Ryu S."/>
            <person name="Kim W."/>
        </authorList>
    </citation>
    <scope>NUCLEOTIDE SEQUENCE [LARGE SCALE GENOMIC DNA]</scope>
    <source>
        <tissue evidence="12">Muscle</tissue>
    </source>
</reference>
<feature type="disulfide bond" evidence="11">
    <location>
        <begin position="220"/>
        <end position="235"/>
    </location>
</feature>
<feature type="disulfide bond" evidence="11">
    <location>
        <begin position="208"/>
        <end position="226"/>
    </location>
</feature>
<keyword evidence="4" id="KW-0732">Signal</keyword>
<organism evidence="12 13">
    <name type="scientific">Portunus trituberculatus</name>
    <name type="common">Swimming crab</name>
    <name type="synonym">Neptunus trituberculatus</name>
    <dbReference type="NCBI Taxonomy" id="210409"/>
    <lineage>
        <taxon>Eukaryota</taxon>
        <taxon>Metazoa</taxon>
        <taxon>Ecdysozoa</taxon>
        <taxon>Arthropoda</taxon>
        <taxon>Crustacea</taxon>
        <taxon>Multicrustacea</taxon>
        <taxon>Malacostraca</taxon>
        <taxon>Eumalacostraca</taxon>
        <taxon>Eucarida</taxon>
        <taxon>Decapoda</taxon>
        <taxon>Pleocyemata</taxon>
        <taxon>Brachyura</taxon>
        <taxon>Eubrachyura</taxon>
        <taxon>Portunoidea</taxon>
        <taxon>Portunidae</taxon>
        <taxon>Portuninae</taxon>
        <taxon>Portunus</taxon>
    </lineage>
</organism>
<feature type="disulfide bond" evidence="11">
    <location>
        <begin position="171"/>
        <end position="189"/>
    </location>
</feature>
<proteinExistence type="inferred from homology"/>
<dbReference type="FunFam" id="4.10.400.10:FF:000034">
    <property type="entry name" value="Low-density lipoprotein receptor-related protein 2"/>
    <property type="match status" value="1"/>
</dbReference>
<evidence type="ECO:0000313" key="13">
    <source>
        <dbReference type="Proteomes" id="UP000324222"/>
    </source>
</evidence>
<feature type="disulfide bond" evidence="11">
    <location>
        <begin position="129"/>
        <end position="147"/>
    </location>
</feature>
<dbReference type="InterPro" id="IPR051221">
    <property type="entry name" value="LDLR-related"/>
</dbReference>
<comment type="caution">
    <text evidence="11">Lacks conserved residue(s) required for the propagation of feature annotation.</text>
</comment>
<dbReference type="Gene3D" id="4.10.400.10">
    <property type="entry name" value="Low-density Lipoprotein Receptor"/>
    <property type="match status" value="3"/>
</dbReference>
<keyword evidence="5" id="KW-0677">Repeat</keyword>
<protein>
    <submittedName>
        <fullName evidence="12">Low-density lipoprotein receptor-related protein 4</fullName>
    </submittedName>
</protein>
<evidence type="ECO:0000256" key="3">
    <source>
        <dbReference type="ARBA" id="ARBA00022692"/>
    </source>
</evidence>
<evidence type="ECO:0000256" key="5">
    <source>
        <dbReference type="ARBA" id="ARBA00022737"/>
    </source>
</evidence>